<organism evidence="3 4">
    <name type="scientific">Actinokineospora diospyrosa</name>
    <dbReference type="NCBI Taxonomy" id="103728"/>
    <lineage>
        <taxon>Bacteria</taxon>
        <taxon>Bacillati</taxon>
        <taxon>Actinomycetota</taxon>
        <taxon>Actinomycetes</taxon>
        <taxon>Pseudonocardiales</taxon>
        <taxon>Pseudonocardiaceae</taxon>
        <taxon>Actinokineospora</taxon>
    </lineage>
</organism>
<evidence type="ECO:0000313" key="3">
    <source>
        <dbReference type="EMBL" id="MCP2273137.1"/>
    </source>
</evidence>
<evidence type="ECO:0000256" key="1">
    <source>
        <dbReference type="SAM" id="MobiDB-lite"/>
    </source>
</evidence>
<dbReference type="Pfam" id="PF18167">
    <property type="entry name" value="Sa_NUDIX"/>
    <property type="match status" value="1"/>
</dbReference>
<name>A0ABT1IKF8_9PSEU</name>
<dbReference type="Proteomes" id="UP001205185">
    <property type="component" value="Unassembled WGS sequence"/>
</dbReference>
<sequence length="262" mass="30246">MQRLVFYLVLILAALIAVFFVKDAILVGLIGGIATGFAVPFVDTVWNNLTNLRLLYASIRYRNATIRVSFSYLFRIEDEGKLLLVHGRRIDQFQPVGGVYKANASASGRFREWGVQSDDLIPIDKASTRDIRLRVPGRHLYAFVRWFESGKDRETSPWREFYEELLATKILPSSEFPYIHHNFVRQEVRPLRYSDHAQSLELLVADIYELEPTDAQLTALRETKTTNSPDFRWSTPPEIRRRGATPGQHQKFQISETANWTL</sequence>
<evidence type="ECO:0000313" key="4">
    <source>
        <dbReference type="Proteomes" id="UP001205185"/>
    </source>
</evidence>
<proteinExistence type="predicted"/>
<accession>A0ABT1IKF8</accession>
<feature type="region of interest" description="Disordered" evidence="1">
    <location>
        <begin position="225"/>
        <end position="251"/>
    </location>
</feature>
<dbReference type="EMBL" id="JAMTCO010000015">
    <property type="protein sequence ID" value="MCP2273137.1"/>
    <property type="molecule type" value="Genomic_DNA"/>
</dbReference>
<dbReference type="InterPro" id="IPR040829">
    <property type="entry name" value="Cap16_NUDIX"/>
</dbReference>
<reference evidence="3 4" key="1">
    <citation type="submission" date="2022-06" db="EMBL/GenBank/DDBJ databases">
        <title>Genomic Encyclopedia of Archaeal and Bacterial Type Strains, Phase II (KMG-II): from individual species to whole genera.</title>
        <authorList>
            <person name="Goeker M."/>
        </authorList>
    </citation>
    <scope>NUCLEOTIDE SEQUENCE [LARGE SCALE GENOMIC DNA]</scope>
    <source>
        <strain evidence="3 4">DSM 44255</strain>
    </source>
</reference>
<feature type="domain" description="CD-NTase-associated protein 16 NUDIX" evidence="2">
    <location>
        <begin position="65"/>
        <end position="262"/>
    </location>
</feature>
<dbReference type="RefSeq" id="WP_253890217.1">
    <property type="nucleotide sequence ID" value="NZ_BAAAVB010000019.1"/>
</dbReference>
<comment type="caution">
    <text evidence="3">The sequence shown here is derived from an EMBL/GenBank/DDBJ whole genome shotgun (WGS) entry which is preliminary data.</text>
</comment>
<evidence type="ECO:0000259" key="2">
    <source>
        <dbReference type="Pfam" id="PF18167"/>
    </source>
</evidence>
<keyword evidence="4" id="KW-1185">Reference proteome</keyword>
<protein>
    <recommendedName>
        <fullName evidence="2">CD-NTase-associated protein 16 NUDIX domain-containing protein</fullName>
    </recommendedName>
</protein>
<gene>
    <name evidence="3" type="ORF">LV75_005663</name>
</gene>